<sequence>AQEQNGLLLMALKLKHKLTNDAVLDIMRVLKVISGKTLPPTLYMFQKQFENITGVIEIHHVCKLCDSYIGTECSGKCCFCAEEWNENESIKNGNFFFYLPMTEQLKSLLLDPNIASGVLSCKGRFSDNTMHDIIDGAKYRTSYSTVPDSCNVISLSFSCDGIPVFNSSSFSVWPVLCVIIEIPPKERFSHILLASLWFGSKKPDMTVFLQPFVDECKNLSTEGMSWTDQSTGKKIFSNVLTTAAICDSVARPMLQNMVQYNGLYGCGFCQDSGKVVSKGKGNARVYPYNRDSYVRTTAETLENAKHALKEGKPVNGVKGPSLLSVIPSFDLIDNFVPDYMHCVLLGVTRQMAKLWFDTQYHNEKFYLGSMVCMIDRILLSIKPPCNISRAPRSVTIRKYWKAHEWQAWLLFYSVPILKDLLPEKYYVHWCLLVEGIAILLGESIDSEKLAHCERIFRCFVQSMEELYGLQHVSYNVHLTLHLAKSVLDWGPLWAHSAFSYESYNSCLLDYVKGTQAVPQQMCLKFLIEKSLPILGNRAMMEAPAKLLFSSLI</sequence>
<keyword evidence="2" id="KW-1185">Reference proteome</keyword>
<organism evidence="1 2">
    <name type="scientific">Huso huso</name>
    <name type="common">Beluga</name>
    <name type="synonym">Acipenser huso</name>
    <dbReference type="NCBI Taxonomy" id="61971"/>
    <lineage>
        <taxon>Eukaryota</taxon>
        <taxon>Metazoa</taxon>
        <taxon>Chordata</taxon>
        <taxon>Craniata</taxon>
        <taxon>Vertebrata</taxon>
        <taxon>Euteleostomi</taxon>
        <taxon>Actinopterygii</taxon>
        <taxon>Chondrostei</taxon>
        <taxon>Acipenseriformes</taxon>
        <taxon>Acipenseridae</taxon>
        <taxon>Huso</taxon>
    </lineage>
</organism>
<comment type="caution">
    <text evidence="1">The sequence shown here is derived from an EMBL/GenBank/DDBJ whole genome shotgun (WGS) entry which is preliminary data.</text>
</comment>
<reference evidence="1 2" key="1">
    <citation type="submission" date="2021-05" db="EMBL/GenBank/DDBJ databases">
        <authorList>
            <person name="Zahm M."/>
            <person name="Klopp C."/>
            <person name="Cabau C."/>
            <person name="Kuhl H."/>
            <person name="Suciu R."/>
            <person name="Ciorpac M."/>
            <person name="Holostenco D."/>
            <person name="Gessner J."/>
            <person name="Wuertz S."/>
            <person name="Hohne C."/>
            <person name="Stock M."/>
            <person name="Gislard M."/>
            <person name="Lluch J."/>
            <person name="Milhes M."/>
            <person name="Lampietro C."/>
            <person name="Lopez Roques C."/>
            <person name="Donnadieu C."/>
            <person name="Du K."/>
            <person name="Schartl M."/>
            <person name="Guiguen Y."/>
        </authorList>
    </citation>
    <scope>NUCLEOTIDE SEQUENCE [LARGE SCALE GENOMIC DNA]</scope>
    <source>
        <strain evidence="1">Hh-F2</strain>
        <tissue evidence="1">Blood</tissue>
    </source>
</reference>
<dbReference type="InterPro" id="IPR004242">
    <property type="entry name" value="Transposase_21"/>
</dbReference>
<dbReference type="Pfam" id="PF02992">
    <property type="entry name" value="Transposase_21"/>
    <property type="match status" value="1"/>
</dbReference>
<evidence type="ECO:0000313" key="2">
    <source>
        <dbReference type="Proteomes" id="UP001369086"/>
    </source>
</evidence>
<dbReference type="Proteomes" id="UP001369086">
    <property type="component" value="Unassembled WGS sequence"/>
</dbReference>
<gene>
    <name evidence="1" type="ORF">HHUSO_G20613</name>
</gene>
<dbReference type="PANTHER" id="PTHR46579:SF1">
    <property type="entry name" value="F5_8 TYPE C DOMAIN-CONTAINING PROTEIN"/>
    <property type="match status" value="1"/>
</dbReference>
<protein>
    <submittedName>
        <fullName evidence="1">Uncharacterized protein</fullName>
    </submittedName>
</protein>
<accession>A0ABR0Z0X5</accession>
<name>A0ABR0Z0X5_HUSHU</name>
<dbReference type="PANTHER" id="PTHR46579">
    <property type="entry name" value="F5/8 TYPE C DOMAIN-CONTAINING PROTEIN-RELATED"/>
    <property type="match status" value="1"/>
</dbReference>
<dbReference type="EMBL" id="JAHFZB010000019">
    <property type="protein sequence ID" value="KAK6478319.1"/>
    <property type="molecule type" value="Genomic_DNA"/>
</dbReference>
<evidence type="ECO:0000313" key="1">
    <source>
        <dbReference type="EMBL" id="KAK6478319.1"/>
    </source>
</evidence>
<feature type="non-terminal residue" evidence="1">
    <location>
        <position position="1"/>
    </location>
</feature>
<proteinExistence type="predicted"/>